<sequence>MSSSSLGFDSCINHCNSYSDPCYAGELMLTRPSTPQSFFSNNGNSTNSLGHSFISTSDPYSIDTPTTHNSNQTLGAPNAPTHRKTKSIQTEPDSEVEKLKMEVELLRKTNKAMLERIPVLLSATAGINADLAPLDSCIMGFTGFKELKQSEFPKITYWDEGKWK</sequence>
<keyword evidence="3" id="KW-1185">Reference proteome</keyword>
<evidence type="ECO:0000313" key="3">
    <source>
        <dbReference type="Proteomes" id="UP001465976"/>
    </source>
</evidence>
<dbReference type="Proteomes" id="UP001465976">
    <property type="component" value="Unassembled WGS sequence"/>
</dbReference>
<accession>A0ABR3F0Q7</accession>
<comment type="caution">
    <text evidence="2">The sequence shown here is derived from an EMBL/GenBank/DDBJ whole genome shotgun (WGS) entry which is preliminary data.</text>
</comment>
<evidence type="ECO:0000313" key="2">
    <source>
        <dbReference type="EMBL" id="KAL0568731.1"/>
    </source>
</evidence>
<protein>
    <submittedName>
        <fullName evidence="2">Uncharacterized protein</fullName>
    </submittedName>
</protein>
<name>A0ABR3F0Q7_9AGAR</name>
<organism evidence="2 3">
    <name type="scientific">Marasmius crinis-equi</name>
    <dbReference type="NCBI Taxonomy" id="585013"/>
    <lineage>
        <taxon>Eukaryota</taxon>
        <taxon>Fungi</taxon>
        <taxon>Dikarya</taxon>
        <taxon>Basidiomycota</taxon>
        <taxon>Agaricomycotina</taxon>
        <taxon>Agaricomycetes</taxon>
        <taxon>Agaricomycetidae</taxon>
        <taxon>Agaricales</taxon>
        <taxon>Marasmiineae</taxon>
        <taxon>Marasmiaceae</taxon>
        <taxon>Marasmius</taxon>
    </lineage>
</organism>
<evidence type="ECO:0000256" key="1">
    <source>
        <dbReference type="SAM" id="MobiDB-lite"/>
    </source>
</evidence>
<feature type="region of interest" description="Disordered" evidence="1">
    <location>
        <begin position="62"/>
        <end position="94"/>
    </location>
</feature>
<feature type="compositionally biased region" description="Polar residues" evidence="1">
    <location>
        <begin position="62"/>
        <end position="75"/>
    </location>
</feature>
<dbReference type="EMBL" id="JBAHYK010001270">
    <property type="protein sequence ID" value="KAL0568731.1"/>
    <property type="molecule type" value="Genomic_DNA"/>
</dbReference>
<gene>
    <name evidence="2" type="ORF">V5O48_013251</name>
</gene>
<proteinExistence type="predicted"/>
<reference evidence="2 3" key="1">
    <citation type="submission" date="2024-02" db="EMBL/GenBank/DDBJ databases">
        <title>A draft genome for the cacao thread blight pathogen Marasmius crinis-equi.</title>
        <authorList>
            <person name="Cohen S.P."/>
            <person name="Baruah I.K."/>
            <person name="Amoako-Attah I."/>
            <person name="Bukari Y."/>
            <person name="Meinhardt L.W."/>
            <person name="Bailey B.A."/>
        </authorList>
    </citation>
    <scope>NUCLEOTIDE SEQUENCE [LARGE SCALE GENOMIC DNA]</scope>
    <source>
        <strain evidence="2 3">GH-76</strain>
    </source>
</reference>